<keyword evidence="7" id="KW-0808">Transferase</keyword>
<evidence type="ECO:0000256" key="4">
    <source>
        <dbReference type="SAM" id="Phobius"/>
    </source>
</evidence>
<dbReference type="Pfam" id="PF00905">
    <property type="entry name" value="Transpeptidase"/>
    <property type="match status" value="1"/>
</dbReference>
<feature type="domain" description="Penicillin-binding protein transpeptidase" evidence="5">
    <location>
        <begin position="273"/>
        <end position="578"/>
    </location>
</feature>
<dbReference type="Gene3D" id="3.40.710.10">
    <property type="entry name" value="DD-peptidase/beta-lactamase superfamily"/>
    <property type="match status" value="1"/>
</dbReference>
<dbReference type="GO" id="GO:0016740">
    <property type="term" value="F:transferase activity"/>
    <property type="evidence" value="ECO:0007669"/>
    <property type="project" value="UniProtKB-KW"/>
</dbReference>
<dbReference type="InterPro" id="IPR036138">
    <property type="entry name" value="PBP_dimer_sf"/>
</dbReference>
<dbReference type="GO" id="GO:0005886">
    <property type="term" value="C:plasma membrane"/>
    <property type="evidence" value="ECO:0007669"/>
    <property type="project" value="TreeGrafter"/>
</dbReference>
<organism evidence="7 8">
    <name type="scientific">Prosthecochloris vibrioformis</name>
    <name type="common">Chlorobium vibrioforme</name>
    <dbReference type="NCBI Taxonomy" id="1098"/>
    <lineage>
        <taxon>Bacteria</taxon>
        <taxon>Pseudomonadati</taxon>
        <taxon>Chlorobiota</taxon>
        <taxon>Chlorobiia</taxon>
        <taxon>Chlorobiales</taxon>
        <taxon>Chlorobiaceae</taxon>
        <taxon>Prosthecochloris</taxon>
    </lineage>
</organism>
<protein>
    <submittedName>
        <fullName evidence="7">Peptidoglycan glycosyltransferase</fullName>
    </submittedName>
</protein>
<evidence type="ECO:0000259" key="6">
    <source>
        <dbReference type="Pfam" id="PF03717"/>
    </source>
</evidence>
<evidence type="ECO:0000259" key="5">
    <source>
        <dbReference type="Pfam" id="PF00905"/>
    </source>
</evidence>
<gene>
    <name evidence="7" type="ORF">FGF68_00340</name>
</gene>
<dbReference type="Pfam" id="PF03717">
    <property type="entry name" value="PBP_dimer"/>
    <property type="match status" value="1"/>
</dbReference>
<feature type="domain" description="Penicillin-binding protein dimerisation" evidence="6">
    <location>
        <begin position="67"/>
        <end position="224"/>
    </location>
</feature>
<dbReference type="RefSeq" id="WP_139625993.1">
    <property type="nucleotide sequence ID" value="NZ_VDCI01000001.1"/>
</dbReference>
<dbReference type="Proteomes" id="UP000309544">
    <property type="component" value="Unassembled WGS sequence"/>
</dbReference>
<dbReference type="GO" id="GO:0071555">
    <property type="term" value="P:cell wall organization"/>
    <property type="evidence" value="ECO:0007669"/>
    <property type="project" value="TreeGrafter"/>
</dbReference>
<accession>A0A5C4S4M2</accession>
<dbReference type="GO" id="GO:0004180">
    <property type="term" value="F:carboxypeptidase activity"/>
    <property type="evidence" value="ECO:0007669"/>
    <property type="project" value="UniProtKB-KW"/>
</dbReference>
<dbReference type="PANTHER" id="PTHR30627:SF1">
    <property type="entry name" value="PEPTIDOGLYCAN D,D-TRANSPEPTIDASE FTSI"/>
    <property type="match status" value="1"/>
</dbReference>
<evidence type="ECO:0000256" key="3">
    <source>
        <dbReference type="ARBA" id="ARBA00023136"/>
    </source>
</evidence>
<comment type="subcellular location">
    <subcellularLocation>
        <location evidence="1">Membrane</location>
    </subcellularLocation>
</comment>
<dbReference type="PANTHER" id="PTHR30627">
    <property type="entry name" value="PEPTIDOGLYCAN D,D-TRANSPEPTIDASE"/>
    <property type="match status" value="1"/>
</dbReference>
<keyword evidence="3 4" id="KW-0472">Membrane</keyword>
<proteinExistence type="predicted"/>
<evidence type="ECO:0000313" key="7">
    <source>
        <dbReference type="EMBL" id="TNJ37671.1"/>
    </source>
</evidence>
<dbReference type="InterPro" id="IPR050515">
    <property type="entry name" value="Beta-lactam/transpept"/>
</dbReference>
<keyword evidence="4" id="KW-0812">Transmembrane</keyword>
<dbReference type="GO" id="GO:0008658">
    <property type="term" value="F:penicillin binding"/>
    <property type="evidence" value="ECO:0007669"/>
    <property type="project" value="InterPro"/>
</dbReference>
<dbReference type="Gene3D" id="3.90.1310.10">
    <property type="entry name" value="Penicillin-binding protein 2a (Domain 2)"/>
    <property type="match status" value="1"/>
</dbReference>
<keyword evidence="8" id="KW-1185">Reference proteome</keyword>
<dbReference type="AlphaFoldDB" id="A0A5C4S4M2"/>
<keyword evidence="2" id="KW-0378">Hydrolase</keyword>
<dbReference type="InterPro" id="IPR001460">
    <property type="entry name" value="PCN-bd_Tpept"/>
</dbReference>
<feature type="transmembrane region" description="Helical" evidence="4">
    <location>
        <begin position="20"/>
        <end position="43"/>
    </location>
</feature>
<evidence type="ECO:0000256" key="2">
    <source>
        <dbReference type="ARBA" id="ARBA00022645"/>
    </source>
</evidence>
<dbReference type="SUPFAM" id="SSF56519">
    <property type="entry name" value="Penicillin binding protein dimerisation domain"/>
    <property type="match status" value="1"/>
</dbReference>
<evidence type="ECO:0000256" key="1">
    <source>
        <dbReference type="ARBA" id="ARBA00004370"/>
    </source>
</evidence>
<sequence>MRGDTTRAAVQNEESRTRELSVRLGIVTFGFVLFFVAIVMKLLSIQVIDVEKYREKASRQYLQDKVVQAERGAIFDRKGILLAESVQRISLHADPHIICNTPVNRNGVKVEEDRAHEVATLLSGYFGKPRDHYYSLIKRADEQQRRFVWIERSLPVDVARPLMEHPVQGIWTEKEQHRYYLNLASQVVGLVNTDNKGISGLELKYDSDLRGHNGLKTFQRSATGGRFLAAGAEQVRAEEGISLELTLDADIQAITEEEITRAALQSEAKGASGIVMDVRTGEILAMASYPSFDMNNRSNFRTEQARNRPLADAFDPGSTFKIVMAAAATEVLGMTAEDSVDGHGGTYRMFNKTISDHEKLERMTFRDAMVHSSNIVSALTAMEIGPDAFYDYVTRFGFGRKTGVGLVGESSGIVRKPETWGALTLPWMGHGYSLTATPIQVLQAYATIANDGVRMKPYIIRRFLGSGGETLREFSPQKEERVVASETAKYLREEYFRAIVEEGTGRAAAVEWISIGGKTGTAQKLTDGNYNKGKRNYISSFVGFFPVEKPRIAAIVVVDEPKRGYYASTVAAPAFSKICSRMVACSEPLKEALGLQAPELAALSSRQVAVPLLDGLRLQEAEELLEWSGLRLSWRGDRHGLVALQDVEFGSMVEAGSMVGVQLSLAKGGADREDRDVQ</sequence>
<reference evidence="7 8" key="1">
    <citation type="submission" date="2019-05" db="EMBL/GenBank/DDBJ databases">
        <title>Draft Whole-Genome sequence of the green sulfur bacterium Prosthecochloris vibrioformis DSM 260.</title>
        <authorList>
            <person name="Meyer T.E."/>
            <person name="Kyndt J.A."/>
        </authorList>
    </citation>
    <scope>NUCLEOTIDE SEQUENCE [LARGE SCALE GENOMIC DNA]</scope>
    <source>
        <strain evidence="7 8">DSM 260</strain>
    </source>
</reference>
<dbReference type="EMBL" id="VDCI01000001">
    <property type="protein sequence ID" value="TNJ37671.1"/>
    <property type="molecule type" value="Genomic_DNA"/>
</dbReference>
<keyword evidence="2" id="KW-0121">Carboxypeptidase</keyword>
<comment type="caution">
    <text evidence="7">The sequence shown here is derived from an EMBL/GenBank/DDBJ whole genome shotgun (WGS) entry which is preliminary data.</text>
</comment>
<keyword evidence="4" id="KW-1133">Transmembrane helix</keyword>
<dbReference type="InterPro" id="IPR012338">
    <property type="entry name" value="Beta-lactam/transpept-like"/>
</dbReference>
<dbReference type="InterPro" id="IPR005311">
    <property type="entry name" value="PBP_dimer"/>
</dbReference>
<dbReference type="Gene3D" id="3.30.450.330">
    <property type="match status" value="1"/>
</dbReference>
<evidence type="ECO:0000313" key="8">
    <source>
        <dbReference type="Proteomes" id="UP000309544"/>
    </source>
</evidence>
<dbReference type="SUPFAM" id="SSF56601">
    <property type="entry name" value="beta-lactamase/transpeptidase-like"/>
    <property type="match status" value="1"/>
</dbReference>
<keyword evidence="2" id="KW-0645">Protease</keyword>
<name>A0A5C4S4M2_PROVB</name>